<dbReference type="EMBL" id="JARKIE010000052">
    <property type="protein sequence ID" value="KAJ7692377.1"/>
    <property type="molecule type" value="Genomic_DNA"/>
</dbReference>
<proteinExistence type="predicted"/>
<accession>A0AAD7DJK2</accession>
<organism evidence="1 2">
    <name type="scientific">Mycena rosella</name>
    <name type="common">Pink bonnet</name>
    <name type="synonym">Agaricus rosellus</name>
    <dbReference type="NCBI Taxonomy" id="1033263"/>
    <lineage>
        <taxon>Eukaryota</taxon>
        <taxon>Fungi</taxon>
        <taxon>Dikarya</taxon>
        <taxon>Basidiomycota</taxon>
        <taxon>Agaricomycotina</taxon>
        <taxon>Agaricomycetes</taxon>
        <taxon>Agaricomycetidae</taxon>
        <taxon>Agaricales</taxon>
        <taxon>Marasmiineae</taxon>
        <taxon>Mycenaceae</taxon>
        <taxon>Mycena</taxon>
    </lineage>
</organism>
<evidence type="ECO:0000313" key="1">
    <source>
        <dbReference type="EMBL" id="KAJ7692377.1"/>
    </source>
</evidence>
<dbReference type="AlphaFoldDB" id="A0AAD7DJK2"/>
<dbReference type="Proteomes" id="UP001221757">
    <property type="component" value="Unassembled WGS sequence"/>
</dbReference>
<gene>
    <name evidence="1" type="ORF">B0H17DRAFT_1133110</name>
</gene>
<keyword evidence="2" id="KW-1185">Reference proteome</keyword>
<sequence>MTKSLSASVLSCVRLPESHSRLSGAGSNNHLMLLFLIIFVIWSKPAAPGRQLRLDDDQIALRFRPELRETARVPSTLIRAAQGSRMQCLTSISSFFPQHPAFN</sequence>
<comment type="caution">
    <text evidence="1">The sequence shown here is derived from an EMBL/GenBank/DDBJ whole genome shotgun (WGS) entry which is preliminary data.</text>
</comment>
<evidence type="ECO:0000313" key="2">
    <source>
        <dbReference type="Proteomes" id="UP001221757"/>
    </source>
</evidence>
<protein>
    <submittedName>
        <fullName evidence="1">Uncharacterized protein</fullName>
    </submittedName>
</protein>
<reference evidence="1" key="1">
    <citation type="submission" date="2023-03" db="EMBL/GenBank/DDBJ databases">
        <title>Massive genome expansion in bonnet fungi (Mycena s.s.) driven by repeated elements and novel gene families across ecological guilds.</title>
        <authorList>
            <consortium name="Lawrence Berkeley National Laboratory"/>
            <person name="Harder C.B."/>
            <person name="Miyauchi S."/>
            <person name="Viragh M."/>
            <person name="Kuo A."/>
            <person name="Thoen E."/>
            <person name="Andreopoulos B."/>
            <person name="Lu D."/>
            <person name="Skrede I."/>
            <person name="Drula E."/>
            <person name="Henrissat B."/>
            <person name="Morin E."/>
            <person name="Kohler A."/>
            <person name="Barry K."/>
            <person name="LaButti K."/>
            <person name="Morin E."/>
            <person name="Salamov A."/>
            <person name="Lipzen A."/>
            <person name="Mereny Z."/>
            <person name="Hegedus B."/>
            <person name="Baldrian P."/>
            <person name="Stursova M."/>
            <person name="Weitz H."/>
            <person name="Taylor A."/>
            <person name="Grigoriev I.V."/>
            <person name="Nagy L.G."/>
            <person name="Martin F."/>
            <person name="Kauserud H."/>
        </authorList>
    </citation>
    <scope>NUCLEOTIDE SEQUENCE</scope>
    <source>
        <strain evidence="1">CBHHK067</strain>
    </source>
</reference>
<name>A0AAD7DJK2_MYCRO</name>